<keyword evidence="2 4" id="KW-0863">Zinc-finger</keyword>
<sequence length="206" mass="22721">MVCSICYERFTTPVALPCGHIFCRDCIRRSIDAIQVCVVQHPCPTCRAAFNIVTVDLALVPAYLRPHILPTLRPVFFDDSKPSIPSASRPSTYASTSASAAKPNEDGEDMDQLRYHCRTWHRRAEVHAAANAGLLGFARATKEYALCMRAERDEALERCAALEQRIAALMSSVKLEPEPERRSEAAPAEPPSPVEPPVPHLPDAES</sequence>
<dbReference type="Pfam" id="PF13445">
    <property type="entry name" value="zf-RING_UBOX"/>
    <property type="match status" value="1"/>
</dbReference>
<protein>
    <recommendedName>
        <fullName evidence="7">RING-type domain-containing protein</fullName>
    </recommendedName>
</protein>
<dbReference type="SMART" id="SM00184">
    <property type="entry name" value="RING"/>
    <property type="match status" value="1"/>
</dbReference>
<feature type="compositionally biased region" description="Low complexity" evidence="6">
    <location>
        <begin position="85"/>
        <end position="101"/>
    </location>
</feature>
<organism evidence="8 9">
    <name type="scientific">Mycena metata</name>
    <dbReference type="NCBI Taxonomy" id="1033252"/>
    <lineage>
        <taxon>Eukaryota</taxon>
        <taxon>Fungi</taxon>
        <taxon>Dikarya</taxon>
        <taxon>Basidiomycota</taxon>
        <taxon>Agaricomycotina</taxon>
        <taxon>Agaricomycetes</taxon>
        <taxon>Agaricomycetidae</taxon>
        <taxon>Agaricales</taxon>
        <taxon>Marasmiineae</taxon>
        <taxon>Mycenaceae</taxon>
        <taxon>Mycena</taxon>
    </lineage>
</organism>
<dbReference type="PANTHER" id="PTHR23327">
    <property type="entry name" value="RING FINGER PROTEIN 127"/>
    <property type="match status" value="1"/>
</dbReference>
<dbReference type="EMBL" id="JARKIB010000040">
    <property type="protein sequence ID" value="KAJ7759141.1"/>
    <property type="molecule type" value="Genomic_DNA"/>
</dbReference>
<dbReference type="AlphaFoldDB" id="A0AAD7NGE6"/>
<dbReference type="Gene3D" id="3.30.40.10">
    <property type="entry name" value="Zinc/RING finger domain, C3HC4 (zinc finger)"/>
    <property type="match status" value="1"/>
</dbReference>
<evidence type="ECO:0000313" key="8">
    <source>
        <dbReference type="EMBL" id="KAJ7759141.1"/>
    </source>
</evidence>
<evidence type="ECO:0000256" key="1">
    <source>
        <dbReference type="ARBA" id="ARBA00022723"/>
    </source>
</evidence>
<dbReference type="InterPro" id="IPR017907">
    <property type="entry name" value="Znf_RING_CS"/>
</dbReference>
<dbReference type="Proteomes" id="UP001215598">
    <property type="component" value="Unassembled WGS sequence"/>
</dbReference>
<accession>A0AAD7NGE6</accession>
<proteinExistence type="predicted"/>
<reference evidence="8" key="1">
    <citation type="submission" date="2023-03" db="EMBL/GenBank/DDBJ databases">
        <title>Massive genome expansion in bonnet fungi (Mycena s.s.) driven by repeated elements and novel gene families across ecological guilds.</title>
        <authorList>
            <consortium name="Lawrence Berkeley National Laboratory"/>
            <person name="Harder C.B."/>
            <person name="Miyauchi S."/>
            <person name="Viragh M."/>
            <person name="Kuo A."/>
            <person name="Thoen E."/>
            <person name="Andreopoulos B."/>
            <person name="Lu D."/>
            <person name="Skrede I."/>
            <person name="Drula E."/>
            <person name="Henrissat B."/>
            <person name="Morin E."/>
            <person name="Kohler A."/>
            <person name="Barry K."/>
            <person name="LaButti K."/>
            <person name="Morin E."/>
            <person name="Salamov A."/>
            <person name="Lipzen A."/>
            <person name="Mereny Z."/>
            <person name="Hegedus B."/>
            <person name="Baldrian P."/>
            <person name="Stursova M."/>
            <person name="Weitz H."/>
            <person name="Taylor A."/>
            <person name="Grigoriev I.V."/>
            <person name="Nagy L.G."/>
            <person name="Martin F."/>
            <person name="Kauserud H."/>
        </authorList>
    </citation>
    <scope>NUCLEOTIDE SEQUENCE</scope>
    <source>
        <strain evidence="8">CBHHK182m</strain>
    </source>
</reference>
<evidence type="ECO:0000313" key="9">
    <source>
        <dbReference type="Proteomes" id="UP001215598"/>
    </source>
</evidence>
<dbReference type="GO" id="GO:0008270">
    <property type="term" value="F:zinc ion binding"/>
    <property type="evidence" value="ECO:0007669"/>
    <property type="project" value="UniProtKB-KW"/>
</dbReference>
<keyword evidence="9" id="KW-1185">Reference proteome</keyword>
<feature type="coiled-coil region" evidence="5">
    <location>
        <begin position="145"/>
        <end position="172"/>
    </location>
</feature>
<dbReference type="PROSITE" id="PS50089">
    <property type="entry name" value="ZF_RING_2"/>
    <property type="match status" value="1"/>
</dbReference>
<feature type="compositionally biased region" description="Pro residues" evidence="6">
    <location>
        <begin position="188"/>
        <end position="200"/>
    </location>
</feature>
<dbReference type="InterPro" id="IPR027370">
    <property type="entry name" value="Znf-RING_euk"/>
</dbReference>
<evidence type="ECO:0000256" key="6">
    <source>
        <dbReference type="SAM" id="MobiDB-lite"/>
    </source>
</evidence>
<name>A0AAD7NGE6_9AGAR</name>
<evidence type="ECO:0000256" key="5">
    <source>
        <dbReference type="SAM" id="Coils"/>
    </source>
</evidence>
<evidence type="ECO:0000259" key="7">
    <source>
        <dbReference type="PROSITE" id="PS50089"/>
    </source>
</evidence>
<comment type="caution">
    <text evidence="8">The sequence shown here is derived from an EMBL/GenBank/DDBJ whole genome shotgun (WGS) entry which is preliminary data.</text>
</comment>
<feature type="compositionally biased region" description="Basic and acidic residues" evidence="6">
    <location>
        <begin position="175"/>
        <end position="184"/>
    </location>
</feature>
<feature type="domain" description="RING-type" evidence="7">
    <location>
        <begin position="3"/>
        <end position="47"/>
    </location>
</feature>
<dbReference type="InterPro" id="IPR013083">
    <property type="entry name" value="Znf_RING/FYVE/PHD"/>
</dbReference>
<dbReference type="PROSITE" id="PS00518">
    <property type="entry name" value="ZF_RING_1"/>
    <property type="match status" value="1"/>
</dbReference>
<keyword evidence="5" id="KW-0175">Coiled coil</keyword>
<keyword evidence="1" id="KW-0479">Metal-binding</keyword>
<dbReference type="InterPro" id="IPR001841">
    <property type="entry name" value="Znf_RING"/>
</dbReference>
<evidence type="ECO:0000256" key="3">
    <source>
        <dbReference type="ARBA" id="ARBA00022833"/>
    </source>
</evidence>
<dbReference type="SUPFAM" id="SSF57850">
    <property type="entry name" value="RING/U-box"/>
    <property type="match status" value="1"/>
</dbReference>
<gene>
    <name evidence="8" type="ORF">B0H16DRAFT_1415893</name>
</gene>
<evidence type="ECO:0000256" key="2">
    <source>
        <dbReference type="ARBA" id="ARBA00022771"/>
    </source>
</evidence>
<feature type="region of interest" description="Disordered" evidence="6">
    <location>
        <begin position="85"/>
        <end position="109"/>
    </location>
</feature>
<feature type="region of interest" description="Disordered" evidence="6">
    <location>
        <begin position="172"/>
        <end position="206"/>
    </location>
</feature>
<keyword evidence="3" id="KW-0862">Zinc</keyword>
<evidence type="ECO:0000256" key="4">
    <source>
        <dbReference type="PROSITE-ProRule" id="PRU00175"/>
    </source>
</evidence>